<evidence type="ECO:0000256" key="2">
    <source>
        <dbReference type="SAM" id="SignalP"/>
    </source>
</evidence>
<proteinExistence type="predicted"/>
<dbReference type="Proteomes" id="UP001152759">
    <property type="component" value="Chromosome 9"/>
</dbReference>
<feature type="signal peptide" evidence="2">
    <location>
        <begin position="1"/>
        <end position="18"/>
    </location>
</feature>
<accession>A0A9P0G3B4</accession>
<dbReference type="EMBL" id="OU963870">
    <property type="protein sequence ID" value="CAH0778462.1"/>
    <property type="molecule type" value="Genomic_DNA"/>
</dbReference>
<name>A0A9P0G3B4_BEMTA</name>
<sequence>MSLLQVLYLLVLASACIAAVSGSCLNYGHSCWGAHGKRSGSGSGSEDVSLDNWLISRLLAEGSRRGVPSSTMTRQTPERNWAAAPALPHKVNLQAIRWLTRGRFPFRLLEENLTRGEGEPILGTSEQEMNEIATGSDSSTGHSKDQELVLLEQPPKLIKILDQP</sequence>
<keyword evidence="4" id="KW-1185">Reference proteome</keyword>
<organism evidence="3 4">
    <name type="scientific">Bemisia tabaci</name>
    <name type="common">Sweetpotato whitefly</name>
    <name type="synonym">Aleurodes tabaci</name>
    <dbReference type="NCBI Taxonomy" id="7038"/>
    <lineage>
        <taxon>Eukaryota</taxon>
        <taxon>Metazoa</taxon>
        <taxon>Ecdysozoa</taxon>
        <taxon>Arthropoda</taxon>
        <taxon>Hexapoda</taxon>
        <taxon>Insecta</taxon>
        <taxon>Pterygota</taxon>
        <taxon>Neoptera</taxon>
        <taxon>Paraneoptera</taxon>
        <taxon>Hemiptera</taxon>
        <taxon>Sternorrhyncha</taxon>
        <taxon>Aleyrodoidea</taxon>
        <taxon>Aleyrodidae</taxon>
        <taxon>Aleyrodinae</taxon>
        <taxon>Bemisia</taxon>
    </lineage>
</organism>
<evidence type="ECO:0000256" key="1">
    <source>
        <dbReference type="SAM" id="MobiDB-lite"/>
    </source>
</evidence>
<reference evidence="3" key="1">
    <citation type="submission" date="2021-12" db="EMBL/GenBank/DDBJ databases">
        <authorList>
            <person name="King R."/>
        </authorList>
    </citation>
    <scope>NUCLEOTIDE SEQUENCE</scope>
</reference>
<dbReference type="AlphaFoldDB" id="A0A9P0G3B4"/>
<evidence type="ECO:0000313" key="3">
    <source>
        <dbReference type="EMBL" id="CAH0778462.1"/>
    </source>
</evidence>
<feature type="chain" id="PRO_5040515210" evidence="2">
    <location>
        <begin position="19"/>
        <end position="164"/>
    </location>
</feature>
<evidence type="ECO:0000313" key="4">
    <source>
        <dbReference type="Proteomes" id="UP001152759"/>
    </source>
</evidence>
<dbReference type="KEGG" id="btab:109034242"/>
<protein>
    <submittedName>
        <fullName evidence="3">Uncharacterized protein</fullName>
    </submittedName>
</protein>
<feature type="region of interest" description="Disordered" evidence="1">
    <location>
        <begin position="131"/>
        <end position="151"/>
    </location>
</feature>
<gene>
    <name evidence="3" type="ORF">BEMITA_LOCUS14270</name>
</gene>
<keyword evidence="2" id="KW-0732">Signal</keyword>